<evidence type="ECO:0008006" key="2">
    <source>
        <dbReference type="Google" id="ProtNLM"/>
    </source>
</evidence>
<accession>A0A0F9V5Y9</accession>
<name>A0A0F9V5Y9_9ZZZZ</name>
<dbReference type="PROSITE" id="PS51257">
    <property type="entry name" value="PROKAR_LIPOPROTEIN"/>
    <property type="match status" value="1"/>
</dbReference>
<evidence type="ECO:0000313" key="1">
    <source>
        <dbReference type="EMBL" id="KKO00671.1"/>
    </source>
</evidence>
<dbReference type="EMBL" id="LAZR01000039">
    <property type="protein sequence ID" value="KKO00671.1"/>
    <property type="molecule type" value="Genomic_DNA"/>
</dbReference>
<sequence>MKRLAILLAVLAAVALVGCRDTKDDSREQVRKVLREYSQAVHEEVVPHMHDLGEQEIVSIAKRIARDKLVPHKALLIADAQRRLAEFPHLVDLGDRSDWENVIEPIEFTDGDLVRRWLSQMTGASDEGGGDLSEEDVLVFGFYDPFRVAGMAQGWYLSSAQPLGDLAKRSYLAALAPPAGGVADRNPENPVIVSLRGPEITVVKLRREQAGYYRPVRIEWLRRKGAAPATQEAE</sequence>
<organism evidence="1">
    <name type="scientific">marine sediment metagenome</name>
    <dbReference type="NCBI Taxonomy" id="412755"/>
    <lineage>
        <taxon>unclassified sequences</taxon>
        <taxon>metagenomes</taxon>
        <taxon>ecological metagenomes</taxon>
    </lineage>
</organism>
<comment type="caution">
    <text evidence="1">The sequence shown here is derived from an EMBL/GenBank/DDBJ whole genome shotgun (WGS) entry which is preliminary data.</text>
</comment>
<dbReference type="AlphaFoldDB" id="A0A0F9V5Y9"/>
<gene>
    <name evidence="1" type="ORF">LCGC14_0124450</name>
</gene>
<reference evidence="1" key="1">
    <citation type="journal article" date="2015" name="Nature">
        <title>Complex archaea that bridge the gap between prokaryotes and eukaryotes.</title>
        <authorList>
            <person name="Spang A."/>
            <person name="Saw J.H."/>
            <person name="Jorgensen S.L."/>
            <person name="Zaremba-Niedzwiedzka K."/>
            <person name="Martijn J."/>
            <person name="Lind A.E."/>
            <person name="van Eijk R."/>
            <person name="Schleper C."/>
            <person name="Guy L."/>
            <person name="Ettema T.J."/>
        </authorList>
    </citation>
    <scope>NUCLEOTIDE SEQUENCE</scope>
</reference>
<proteinExistence type="predicted"/>
<protein>
    <recommendedName>
        <fullName evidence="2">Lipoprotein</fullName>
    </recommendedName>
</protein>